<feature type="domain" description="Penicillin binding protein A dimerisation" evidence="3">
    <location>
        <begin position="55"/>
        <end position="126"/>
    </location>
</feature>
<dbReference type="SUPFAM" id="SSF56519">
    <property type="entry name" value="Penicillin binding protein dimerisation domain"/>
    <property type="match status" value="1"/>
</dbReference>
<dbReference type="InterPro" id="IPR036138">
    <property type="entry name" value="PBP_dimer_sf"/>
</dbReference>
<name>A0ABU0ASB1_9FIRM</name>
<dbReference type="PANTHER" id="PTHR30627:SF24">
    <property type="entry name" value="PENICILLIN-BINDING PROTEIN 4B"/>
    <property type="match status" value="1"/>
</dbReference>
<feature type="transmembrane region" description="Helical" evidence="1">
    <location>
        <begin position="7"/>
        <end position="28"/>
    </location>
</feature>
<organism evidence="4 5">
    <name type="scientific">Peptoniphilus koenoeneniae</name>
    <dbReference type="NCBI Taxonomy" id="507751"/>
    <lineage>
        <taxon>Bacteria</taxon>
        <taxon>Bacillati</taxon>
        <taxon>Bacillota</taxon>
        <taxon>Tissierellia</taxon>
        <taxon>Tissierellales</taxon>
        <taxon>Peptoniphilaceae</taxon>
        <taxon>Peptoniphilus</taxon>
    </lineage>
</organism>
<protein>
    <submittedName>
        <fullName evidence="4">Peptidoglycan glycosyltransferase</fullName>
        <ecNumber evidence="4">2.4.1.129</ecNumber>
    </submittedName>
</protein>
<evidence type="ECO:0000313" key="5">
    <source>
        <dbReference type="Proteomes" id="UP001236559"/>
    </source>
</evidence>
<keyword evidence="5" id="KW-1185">Reference proteome</keyword>
<dbReference type="RefSeq" id="WP_023056419.1">
    <property type="nucleotide sequence ID" value="NZ_JAUSTN010000001.1"/>
</dbReference>
<gene>
    <name evidence="4" type="ORF">J2S72_000145</name>
</gene>
<keyword evidence="4" id="KW-0328">Glycosyltransferase</keyword>
<dbReference type="InterPro" id="IPR001460">
    <property type="entry name" value="PCN-bd_Tpept"/>
</dbReference>
<reference evidence="4 5" key="1">
    <citation type="submission" date="2023-07" db="EMBL/GenBank/DDBJ databases">
        <title>Genomic Encyclopedia of Type Strains, Phase IV (KMG-IV): sequencing the most valuable type-strain genomes for metagenomic binning, comparative biology and taxonomic classification.</title>
        <authorList>
            <person name="Goeker M."/>
        </authorList>
    </citation>
    <scope>NUCLEOTIDE SEQUENCE [LARGE SCALE GENOMIC DNA]</scope>
    <source>
        <strain evidence="4 5">DSM 22616</strain>
    </source>
</reference>
<comment type="caution">
    <text evidence="4">The sequence shown here is derived from an EMBL/GenBank/DDBJ whole genome shotgun (WGS) entry which is preliminary data.</text>
</comment>
<keyword evidence="1" id="KW-1133">Transmembrane helix</keyword>
<dbReference type="PANTHER" id="PTHR30627">
    <property type="entry name" value="PEPTIDOGLYCAN D,D-TRANSPEPTIDASE"/>
    <property type="match status" value="1"/>
</dbReference>
<dbReference type="InterPro" id="IPR050515">
    <property type="entry name" value="Beta-lactam/transpept"/>
</dbReference>
<dbReference type="InterPro" id="IPR054120">
    <property type="entry name" value="PBPA_dimer"/>
</dbReference>
<keyword evidence="1" id="KW-0472">Membrane</keyword>
<dbReference type="Gene3D" id="3.40.710.10">
    <property type="entry name" value="DD-peptidase/beta-lactamase superfamily"/>
    <property type="match status" value="1"/>
</dbReference>
<sequence length="474" mass="51871">MLKDKNKIIIVLVGLICMFLSLIVYLSYFTVFKAQKIIDNPANRRETIDENKILRGSILDSKGNILAYSDGKEGKYQRHYNYPITYSHIIGYSDKIMGKTGIEKSYDKYLLGRESSKALKSLKSFFNPDIQLNIGNNVVLTTNSDIQQKARDLLNETGAAGALVAIRPNTGEILAMVSLPDFNSQSIAQDNKALIEQNRGAQYNRALWTKYPPGSTFKVITAASIIENKLDQNYKDEGTQEIDGRVYTNAGGKDNAYGNVNLKTALVNSINTYFVKKSVDLGSEHLGKSADKFMFNQNFKFDLPFHESIFDYNNISKTDLASSGIGQGNVQATPLEMCMVAAGIANNGNIMKPYLVSQVNTSDGENLLNAEPKVLSSAISEDTANELKEYMLSVVSNGTGSAAYRRGYKIAGKTGTAQKSTEGTENYAWFIGFAPAKNPKIAVAVVLEDVEDHGGKIAAPIAGTIMKYALDLGV</sequence>
<evidence type="ECO:0000259" key="2">
    <source>
        <dbReference type="Pfam" id="PF00905"/>
    </source>
</evidence>
<dbReference type="GO" id="GO:0016757">
    <property type="term" value="F:glycosyltransferase activity"/>
    <property type="evidence" value="ECO:0007669"/>
    <property type="project" value="UniProtKB-KW"/>
</dbReference>
<accession>A0ABU0ASB1</accession>
<evidence type="ECO:0000259" key="3">
    <source>
        <dbReference type="Pfam" id="PF21922"/>
    </source>
</evidence>
<evidence type="ECO:0000313" key="4">
    <source>
        <dbReference type="EMBL" id="MDQ0274149.1"/>
    </source>
</evidence>
<feature type="domain" description="Penicillin-binding protein transpeptidase" evidence="2">
    <location>
        <begin position="161"/>
        <end position="467"/>
    </location>
</feature>
<proteinExistence type="predicted"/>
<dbReference type="SUPFAM" id="SSF56601">
    <property type="entry name" value="beta-lactamase/transpeptidase-like"/>
    <property type="match status" value="1"/>
</dbReference>
<keyword evidence="1" id="KW-0812">Transmembrane</keyword>
<dbReference type="Pfam" id="PF00905">
    <property type="entry name" value="Transpeptidase"/>
    <property type="match status" value="1"/>
</dbReference>
<dbReference type="Proteomes" id="UP001236559">
    <property type="component" value="Unassembled WGS sequence"/>
</dbReference>
<evidence type="ECO:0000256" key="1">
    <source>
        <dbReference type="SAM" id="Phobius"/>
    </source>
</evidence>
<keyword evidence="4" id="KW-0808">Transferase</keyword>
<dbReference type="EC" id="2.4.1.129" evidence="4"/>
<dbReference type="Gene3D" id="3.90.1310.10">
    <property type="entry name" value="Penicillin-binding protein 2a (Domain 2)"/>
    <property type="match status" value="1"/>
</dbReference>
<dbReference type="Pfam" id="PF21922">
    <property type="entry name" value="PBP_dimer_2"/>
    <property type="match status" value="1"/>
</dbReference>
<dbReference type="InterPro" id="IPR012338">
    <property type="entry name" value="Beta-lactam/transpept-like"/>
</dbReference>
<dbReference type="EMBL" id="JAUSTN010000001">
    <property type="protein sequence ID" value="MDQ0274149.1"/>
    <property type="molecule type" value="Genomic_DNA"/>
</dbReference>